<organism evidence="2 3">
    <name type="scientific">Hypsizygus marmoreus</name>
    <name type="common">White beech mushroom</name>
    <name type="synonym">Agaricus marmoreus</name>
    <dbReference type="NCBI Taxonomy" id="39966"/>
    <lineage>
        <taxon>Eukaryota</taxon>
        <taxon>Fungi</taxon>
        <taxon>Dikarya</taxon>
        <taxon>Basidiomycota</taxon>
        <taxon>Agaricomycotina</taxon>
        <taxon>Agaricomycetes</taxon>
        <taxon>Agaricomycetidae</taxon>
        <taxon>Agaricales</taxon>
        <taxon>Tricholomatineae</taxon>
        <taxon>Lyophyllaceae</taxon>
        <taxon>Hypsizygus</taxon>
    </lineage>
</organism>
<name>A0A369JGI8_HYPMA</name>
<accession>A0A369JGI8</accession>
<reference evidence="2" key="1">
    <citation type="submission" date="2018-04" db="EMBL/GenBank/DDBJ databases">
        <title>Whole genome sequencing of Hypsizygus marmoreus.</title>
        <authorList>
            <person name="Choi I.-G."/>
            <person name="Min B."/>
            <person name="Kim J.-G."/>
            <person name="Kim S."/>
            <person name="Oh Y.-L."/>
            <person name="Kong W.-S."/>
            <person name="Park H."/>
            <person name="Jeong J."/>
            <person name="Song E.-S."/>
        </authorList>
    </citation>
    <scope>NUCLEOTIDE SEQUENCE [LARGE SCALE GENOMIC DNA]</scope>
    <source>
        <strain evidence="2">51987-8</strain>
    </source>
</reference>
<dbReference type="InParanoid" id="A0A369JGI8"/>
<dbReference type="Proteomes" id="UP000076154">
    <property type="component" value="Unassembled WGS sequence"/>
</dbReference>
<evidence type="ECO:0000313" key="3">
    <source>
        <dbReference type="Proteomes" id="UP000076154"/>
    </source>
</evidence>
<keyword evidence="1" id="KW-0175">Coiled coil</keyword>
<gene>
    <name evidence="2" type="ORF">Hypma_012518</name>
</gene>
<proteinExistence type="predicted"/>
<evidence type="ECO:0000313" key="2">
    <source>
        <dbReference type="EMBL" id="RDB20422.1"/>
    </source>
</evidence>
<comment type="caution">
    <text evidence="2">The sequence shown here is derived from an EMBL/GenBank/DDBJ whole genome shotgun (WGS) entry which is preliminary data.</text>
</comment>
<dbReference type="AlphaFoldDB" id="A0A369JGI8"/>
<keyword evidence="3" id="KW-1185">Reference proteome</keyword>
<evidence type="ECO:0000256" key="1">
    <source>
        <dbReference type="SAM" id="Coils"/>
    </source>
</evidence>
<sequence>MIFRRMPSTWSSTLEYSNDVAKSCESDSVLEPIWAPDKICLLCRRRKLDSRDTIIGTIKFSGNNPGPYLYEFALLAKTLNAEEKTYRRLSTNCSSVTTILCQLVNAQFKKTPGLTDPEKARGKFNGILIVKPIEENAVNNLLSQYDQNVQHFWEEIHASRKERSDAARAEGKAEGKAEMRAMVAAEMAAVRTEAREAAREEAAREALRAEAMETATEALRE</sequence>
<protein>
    <submittedName>
        <fullName evidence="2">Uncharacterized protein</fullName>
    </submittedName>
</protein>
<dbReference type="EMBL" id="LUEZ02000068">
    <property type="protein sequence ID" value="RDB20422.1"/>
    <property type="molecule type" value="Genomic_DNA"/>
</dbReference>
<feature type="coiled-coil region" evidence="1">
    <location>
        <begin position="190"/>
        <end position="217"/>
    </location>
</feature>